<dbReference type="Pfam" id="PF13472">
    <property type="entry name" value="Lipase_GDSL_2"/>
    <property type="match status" value="1"/>
</dbReference>
<dbReference type="PANTHER" id="PTHR43784:SF2">
    <property type="entry name" value="GDSL-LIKE LIPASE_ACYLHYDROLASE, PUTATIVE (AFU_ORTHOLOGUE AFUA_2G00820)-RELATED"/>
    <property type="match status" value="1"/>
</dbReference>
<keyword evidence="2" id="KW-0378">Hydrolase</keyword>
<name>A0ABU2JT43_9ACTN</name>
<dbReference type="RefSeq" id="WP_311667979.1">
    <property type="nucleotide sequence ID" value="NZ_JAVREO010000009.1"/>
</dbReference>
<keyword evidence="3" id="KW-1185">Reference proteome</keyword>
<dbReference type="InterPro" id="IPR036514">
    <property type="entry name" value="SGNH_hydro_sf"/>
</dbReference>
<protein>
    <submittedName>
        <fullName evidence="2">SGNH/GDSL hydrolase family protein</fullName>
    </submittedName>
</protein>
<dbReference type="CDD" id="cd01830">
    <property type="entry name" value="XynE_like"/>
    <property type="match status" value="1"/>
</dbReference>
<dbReference type="Proteomes" id="UP001183410">
    <property type="component" value="Unassembled WGS sequence"/>
</dbReference>
<dbReference type="EMBL" id="JAVREO010000009">
    <property type="protein sequence ID" value="MDT0267898.1"/>
    <property type="molecule type" value="Genomic_DNA"/>
</dbReference>
<dbReference type="GO" id="GO:0016787">
    <property type="term" value="F:hydrolase activity"/>
    <property type="evidence" value="ECO:0007669"/>
    <property type="project" value="UniProtKB-KW"/>
</dbReference>
<evidence type="ECO:0000259" key="1">
    <source>
        <dbReference type="Pfam" id="PF13472"/>
    </source>
</evidence>
<organism evidence="2 3">
    <name type="scientific">Streptomyces chisholmiae</name>
    <dbReference type="NCBI Taxonomy" id="3075540"/>
    <lineage>
        <taxon>Bacteria</taxon>
        <taxon>Bacillati</taxon>
        <taxon>Actinomycetota</taxon>
        <taxon>Actinomycetes</taxon>
        <taxon>Kitasatosporales</taxon>
        <taxon>Streptomycetaceae</taxon>
        <taxon>Streptomyces</taxon>
    </lineage>
</organism>
<proteinExistence type="predicted"/>
<gene>
    <name evidence="2" type="ORF">RM844_16580</name>
</gene>
<dbReference type="Gene3D" id="3.40.50.1110">
    <property type="entry name" value="SGNH hydrolase"/>
    <property type="match status" value="1"/>
</dbReference>
<comment type="caution">
    <text evidence="2">The sequence shown here is derived from an EMBL/GenBank/DDBJ whole genome shotgun (WGS) entry which is preliminary data.</text>
</comment>
<accession>A0ABU2JT43</accession>
<evidence type="ECO:0000313" key="3">
    <source>
        <dbReference type="Proteomes" id="UP001183410"/>
    </source>
</evidence>
<reference evidence="3" key="1">
    <citation type="submission" date="2023-07" db="EMBL/GenBank/DDBJ databases">
        <title>30 novel species of actinomycetes from the DSMZ collection.</title>
        <authorList>
            <person name="Nouioui I."/>
        </authorList>
    </citation>
    <scope>NUCLEOTIDE SEQUENCE [LARGE SCALE GENOMIC DNA]</scope>
    <source>
        <strain evidence="3">DSM 44915</strain>
    </source>
</reference>
<dbReference type="PANTHER" id="PTHR43784">
    <property type="entry name" value="GDSL-LIKE LIPASE/ACYLHYDROLASE, PUTATIVE (AFU_ORTHOLOGUE AFUA_2G00820)-RELATED"/>
    <property type="match status" value="1"/>
</dbReference>
<dbReference type="InterPro" id="IPR013830">
    <property type="entry name" value="SGNH_hydro"/>
</dbReference>
<feature type="domain" description="SGNH hydrolase-type esterase" evidence="1">
    <location>
        <begin position="226"/>
        <end position="418"/>
    </location>
</feature>
<dbReference type="SUPFAM" id="SSF52266">
    <property type="entry name" value="SGNH hydrolase"/>
    <property type="match status" value="1"/>
</dbReference>
<dbReference type="InterPro" id="IPR053140">
    <property type="entry name" value="GDSL_Rv0518-like"/>
</dbReference>
<evidence type="ECO:0000313" key="2">
    <source>
        <dbReference type="EMBL" id="MDT0267898.1"/>
    </source>
</evidence>
<sequence length="438" mass="45594">MGVVSKRGAFGLLAALLVVLLGIALAIGTGRGERVEVAAQQPAPEVVPAARGEWVGTWSASPSGAEPGTRDGLGGQTIRNVVRTSVGGSGVRVELSNRYGSRPVTFTHVTVALPSALGGPTAHEGTMHRVTFGDGTAVTIPAGGSVLSDAVPLDLPPAADLLVSLYTPDATGPVTYHRMAQQPNYLARGDQSSQLSGAGFTHAGDVWRYLTGVQVFTSASDGAVVALGDSLTDGITSTPGANRRWTDFLAARLREEPDAPHMAVLNQGISGNRLLRDGAPDRLFNGASGLSRLHSDVLHQPGVSAVVVQLGVNDLLLEPRASDARLIVHGLNQLAEESRAEGLRVLGATLAPFGGHRGWTPELEQLRQQVNEQIRTAGIFDAVVDFDAALHDPAAPHLMLAAFDSGDGLHPNDHGFQAMAQAVDLTTLADHDTSAQAL</sequence>